<name>Q31HV4_HYDCU</name>
<dbReference type="HOGENOM" id="CLU_1795585_0_0_6"/>
<dbReference type="AlphaFoldDB" id="Q31HV4"/>
<evidence type="ECO:0000313" key="1">
    <source>
        <dbReference type="EMBL" id="ABB41269.1"/>
    </source>
</evidence>
<proteinExistence type="predicted"/>
<reference evidence="1" key="1">
    <citation type="submission" date="2006-07" db="EMBL/GenBank/DDBJ databases">
        <title>Complete sequence of Thiomicrospira crunogena XCL-2.</title>
        <authorList>
            <consortium name="US DOE Joint Genome Institute"/>
            <person name="Copeland A."/>
            <person name="Lucas S."/>
            <person name="Lapidus A."/>
            <person name="Barry K."/>
            <person name="Detter J.C."/>
            <person name="Glavina del Rio T."/>
            <person name="Hammon N."/>
            <person name="Israni S."/>
            <person name="Dalin E."/>
            <person name="Tice H."/>
            <person name="Pitluck S."/>
            <person name="Chain P."/>
            <person name="Malfatti S."/>
            <person name="Shin M."/>
            <person name="Vergez L."/>
            <person name="Schmutz J."/>
            <person name="Larimer F."/>
            <person name="Land M."/>
            <person name="Hauser L."/>
            <person name="Kyrpides N."/>
            <person name="Lykidis A."/>
            <person name="Scott K.M."/>
            <person name="Sievert S."/>
            <person name="Kerfeld C."/>
            <person name="Freyermuth S."/>
            <person name="Dobrinski K."/>
            <person name="Boller A."/>
            <person name="Fitzpatrick K."/>
            <person name="Thoma P."/>
            <person name="Moore J."/>
            <person name="Richardson P."/>
        </authorList>
    </citation>
    <scope>NUCLEOTIDE SEQUENCE</scope>
    <source>
        <strain evidence="1">XCL-2</strain>
    </source>
</reference>
<sequence>MPETAYVEDDLSVVERVNQAVGFNATNELCARFGGRTFYVPANPSDKHIITILLGKQKAMRLGELIGGQSIELPALREVRKIKEEDRICRLYAIGATDREIFDTFDISKSQLDRLKKRNKSLIEAYIIIIDKNCGLFSSLKGGK</sequence>
<protein>
    <recommendedName>
        <fullName evidence="2">Mor transcription activator domain-containing protein</fullName>
    </recommendedName>
</protein>
<dbReference type="KEGG" id="tcx:Tcr_0673"/>
<dbReference type="EMBL" id="CP000109">
    <property type="protein sequence ID" value="ABB41269.1"/>
    <property type="molecule type" value="Genomic_DNA"/>
</dbReference>
<gene>
    <name evidence="1" type="ordered locus">Tcr_0673</name>
</gene>
<dbReference type="OrthoDB" id="8906055at2"/>
<evidence type="ECO:0008006" key="2">
    <source>
        <dbReference type="Google" id="ProtNLM"/>
    </source>
</evidence>
<accession>Q31HV4</accession>
<organism evidence="1">
    <name type="scientific">Hydrogenovibrio crunogenus (strain DSM 25203 / XCL-2)</name>
    <name type="common">Thiomicrospira crunogena</name>
    <dbReference type="NCBI Taxonomy" id="317025"/>
    <lineage>
        <taxon>Bacteria</taxon>
        <taxon>Pseudomonadati</taxon>
        <taxon>Pseudomonadota</taxon>
        <taxon>Gammaproteobacteria</taxon>
        <taxon>Thiotrichales</taxon>
        <taxon>Piscirickettsiaceae</taxon>
        <taxon>Hydrogenovibrio</taxon>
    </lineage>
</organism>
<dbReference type="STRING" id="317025.Tcr_0673"/>